<protein>
    <submittedName>
        <fullName evidence="3">Putative homotypic vacuole fusion complex subunit Ccz1p</fullName>
    </submittedName>
</protein>
<dbReference type="Proteomes" id="UP000011777">
    <property type="component" value="Unassembled WGS sequence"/>
</dbReference>
<dbReference type="GO" id="GO:0016192">
    <property type="term" value="P:vesicle-mediated transport"/>
    <property type="evidence" value="ECO:0007669"/>
    <property type="project" value="InterPro"/>
</dbReference>
<organism evidence="3 4">
    <name type="scientific">Candida maltosa (strain Xu316)</name>
    <name type="common">Yeast</name>
    <dbReference type="NCBI Taxonomy" id="1245528"/>
    <lineage>
        <taxon>Eukaryota</taxon>
        <taxon>Fungi</taxon>
        <taxon>Dikarya</taxon>
        <taxon>Ascomycota</taxon>
        <taxon>Saccharomycotina</taxon>
        <taxon>Pichiomycetes</taxon>
        <taxon>Debaryomycetaceae</taxon>
        <taxon>Candida/Lodderomyces clade</taxon>
        <taxon>Candida</taxon>
    </lineage>
</organism>
<dbReference type="PANTHER" id="PTHR13056">
    <property type="entry name" value="VACUOLAR FUSION PROTEIN CCZ1 HOMOLOG-RELATED"/>
    <property type="match status" value="1"/>
</dbReference>
<evidence type="ECO:0000313" key="4">
    <source>
        <dbReference type="Proteomes" id="UP000011777"/>
    </source>
</evidence>
<dbReference type="OMA" id="MFYYIKY"/>
<dbReference type="Pfam" id="PF19031">
    <property type="entry name" value="Intu_longin_1"/>
    <property type="match status" value="1"/>
</dbReference>
<feature type="domain" description="CCZ1/INTU/HSP4 first Longin" evidence="2">
    <location>
        <begin position="6"/>
        <end position="124"/>
    </location>
</feature>
<sequence>MTTTWLNSIIIFNPTLVSPKEESNDEVYKQVLMFIHRDNTDKLTELEQLKLVGLIRGIHELSNNFNNGDDKPVIINGSGSSHILIELETNYFIICDIDKKDNDSVVNRQLINLIRTSHRNFTLFNKSIAAITKKYGDLNYLKNVLSQHWQGFLNQYNLQLVKTLTKSGQNNWFNLLNYQGFLGVYESANCYKKSSISLNYQIKEDISSYISEHSQVKGIIINYFNKKVLKKHGLVYYSSDESINSESLVDIYNWLEFNEYHNNFENFKLEMNGNDMISNLVDEADQVVVDEGYGFDISTGLRILNPVNLTNNFLINPLNYTVSTVIETTQNATTNVTPDWLSMPKFFQKLTTRDGEDNTVVTQENTEETEDVEDEESGEYIIGLQSDERISRKVVYLNSKDDDLNYKEHQLVVFRKDDIYITLIYESSEPQLDNPSFYKSLQSDFLNPVIVDQFENILLGGSSIASLKLSSIYADTIDQEFFHIIYDPAANNFQSSLPYLPYIPNDTNTILKYQAMAIYYLHDQLSLIFKPDFYRNQLHEYFHKFTSNKLNDWMFYYFKYHEKYIIVIKNRSKHVSNTSTTPAIEKSMVDKITRGFSDYTNLSFLENLGDDVKYWLGAQQQQEEEQSEVSS</sequence>
<dbReference type="PANTHER" id="PTHR13056:SF0">
    <property type="entry name" value="VACUOLAR FUSION PROTEIN CCZ1 HOMOLOG-RELATED"/>
    <property type="match status" value="1"/>
</dbReference>
<comment type="similarity">
    <text evidence="1">Belongs to the CCZ1 family.</text>
</comment>
<accession>M3K482</accession>
<dbReference type="InterPro" id="IPR013176">
    <property type="entry name" value="Ccz1"/>
</dbReference>
<dbReference type="GO" id="GO:0035658">
    <property type="term" value="C:Mon1-Ccz1 complex"/>
    <property type="evidence" value="ECO:0007669"/>
    <property type="project" value="InterPro"/>
</dbReference>
<name>M3K482_CANMX</name>
<dbReference type="STRING" id="1245528.M3K482"/>
<dbReference type="OrthoDB" id="240546at2759"/>
<dbReference type="EMBL" id="AOGT01000379">
    <property type="protein sequence ID" value="EMG50065.1"/>
    <property type="molecule type" value="Genomic_DNA"/>
</dbReference>
<gene>
    <name evidence="3" type="ORF">G210_4926</name>
</gene>
<evidence type="ECO:0000313" key="3">
    <source>
        <dbReference type="EMBL" id="EMG50065.1"/>
    </source>
</evidence>
<reference evidence="3 4" key="1">
    <citation type="submission" date="2013-02" db="EMBL/GenBank/DDBJ databases">
        <title>Genome sequence of Candida maltosa Xu316, a potential industrial strain for xylitol and ethanol production.</title>
        <authorList>
            <person name="Yu J."/>
            <person name="Wang Q."/>
            <person name="Geng X."/>
            <person name="Bao W."/>
            <person name="He P."/>
            <person name="Cai J."/>
        </authorList>
    </citation>
    <scope>NUCLEOTIDE SEQUENCE [LARGE SCALE GENOMIC DNA]</scope>
    <source>
        <strain evidence="4">Xu316</strain>
    </source>
</reference>
<evidence type="ECO:0000256" key="1">
    <source>
        <dbReference type="ARBA" id="ARBA00005352"/>
    </source>
</evidence>
<dbReference type="AlphaFoldDB" id="M3K482"/>
<comment type="caution">
    <text evidence="3">The sequence shown here is derived from an EMBL/GenBank/DDBJ whole genome shotgun (WGS) entry which is preliminary data.</text>
</comment>
<evidence type="ECO:0000259" key="2">
    <source>
        <dbReference type="Pfam" id="PF19031"/>
    </source>
</evidence>
<dbReference type="eggNOG" id="ENOG502QSQV">
    <property type="taxonomic scope" value="Eukaryota"/>
</dbReference>
<dbReference type="HOGENOM" id="CLU_397388_0_0_1"/>
<keyword evidence="4" id="KW-1185">Reference proteome</keyword>
<dbReference type="InterPro" id="IPR043987">
    <property type="entry name" value="CCZ1/INTU/HSP4_longin_1"/>
</dbReference>
<proteinExistence type="inferred from homology"/>